<dbReference type="EMBL" id="MU805988">
    <property type="protein sequence ID" value="KAJ3843003.1"/>
    <property type="molecule type" value="Genomic_DNA"/>
</dbReference>
<sequence length="223" mass="24615">MDGAAPVYSLSAFATVPLSLHPLLSRICLKIHTNIAQDMYKLFPDLNSNFACKMPQSFASSFGPSGFKRFSSTVSPLSKVTEAIQSQPIELEKDNCQSPSTRNITKHEVALNSTGALRIATIISKWKTDSESLRAWWRITLCFPGPTGEIVIDAEERLSEYDPACELQKTFITEYWSSAVRFSQVSSTSSYLVRVDADTDLYKPVQTSIDARETSAKPCGPCA</sequence>
<protein>
    <submittedName>
        <fullName evidence="1">Uncharacterized protein</fullName>
    </submittedName>
</protein>
<evidence type="ECO:0000313" key="1">
    <source>
        <dbReference type="EMBL" id="KAJ3843003.1"/>
    </source>
</evidence>
<comment type="caution">
    <text evidence="1">The sequence shown here is derived from an EMBL/GenBank/DDBJ whole genome shotgun (WGS) entry which is preliminary data.</text>
</comment>
<proteinExistence type="predicted"/>
<evidence type="ECO:0000313" key="2">
    <source>
        <dbReference type="Proteomes" id="UP001163846"/>
    </source>
</evidence>
<name>A0AA38PHH5_9AGAR</name>
<reference evidence="1" key="1">
    <citation type="submission" date="2022-08" db="EMBL/GenBank/DDBJ databases">
        <authorList>
            <consortium name="DOE Joint Genome Institute"/>
            <person name="Min B."/>
            <person name="Riley R."/>
            <person name="Sierra-Patev S."/>
            <person name="Naranjo-Ortiz M."/>
            <person name="Looney B."/>
            <person name="Konkel Z."/>
            <person name="Slot J.C."/>
            <person name="Sakamoto Y."/>
            <person name="Steenwyk J.L."/>
            <person name="Rokas A."/>
            <person name="Carro J."/>
            <person name="Camarero S."/>
            <person name="Ferreira P."/>
            <person name="Molpeceres G."/>
            <person name="Ruiz-Duenas F.J."/>
            <person name="Serrano A."/>
            <person name="Henrissat B."/>
            <person name="Drula E."/>
            <person name="Hughes K.W."/>
            <person name="Mata J.L."/>
            <person name="Ishikawa N.K."/>
            <person name="Vargas-Isla R."/>
            <person name="Ushijima S."/>
            <person name="Smith C.A."/>
            <person name="Ahrendt S."/>
            <person name="Andreopoulos W."/>
            <person name="He G."/>
            <person name="Labutti K."/>
            <person name="Lipzen A."/>
            <person name="Ng V."/>
            <person name="Sandor L."/>
            <person name="Barry K."/>
            <person name="Martinez A.T."/>
            <person name="Xiao Y."/>
            <person name="Gibbons J.G."/>
            <person name="Terashima K."/>
            <person name="Hibbett D.S."/>
            <person name="Grigoriev I.V."/>
        </authorList>
    </citation>
    <scope>NUCLEOTIDE SEQUENCE</scope>
    <source>
        <strain evidence="1">TFB9207</strain>
    </source>
</reference>
<dbReference type="AlphaFoldDB" id="A0AA38PHH5"/>
<gene>
    <name evidence="1" type="ORF">F5878DRAFT_694714</name>
</gene>
<accession>A0AA38PHH5</accession>
<organism evidence="1 2">
    <name type="scientific">Lentinula raphanica</name>
    <dbReference type="NCBI Taxonomy" id="153919"/>
    <lineage>
        <taxon>Eukaryota</taxon>
        <taxon>Fungi</taxon>
        <taxon>Dikarya</taxon>
        <taxon>Basidiomycota</taxon>
        <taxon>Agaricomycotina</taxon>
        <taxon>Agaricomycetes</taxon>
        <taxon>Agaricomycetidae</taxon>
        <taxon>Agaricales</taxon>
        <taxon>Marasmiineae</taxon>
        <taxon>Omphalotaceae</taxon>
        <taxon>Lentinula</taxon>
    </lineage>
</organism>
<keyword evidence="2" id="KW-1185">Reference proteome</keyword>
<dbReference type="Proteomes" id="UP001163846">
    <property type="component" value="Unassembled WGS sequence"/>
</dbReference>